<sequence>MNTTVVESLSLLINVLRDYRLLKGSINRFNRAIDIVEWITYDDRIRGHVSESQLCTMRDEVMSCSPDLCPKDIFLTEESCLRMGLENTAEIVDAGISAL</sequence>
<name>A0AAW2YTY8_9EUKA</name>
<comment type="caution">
    <text evidence="1">The sequence shown here is derived from an EMBL/GenBank/DDBJ whole genome shotgun (WGS) entry which is preliminary data.</text>
</comment>
<gene>
    <name evidence="1" type="ORF">AKO1_011038</name>
</gene>
<dbReference type="AlphaFoldDB" id="A0AAW2YTY8"/>
<reference evidence="1 2" key="1">
    <citation type="submission" date="2024-03" db="EMBL/GenBank/DDBJ databases">
        <title>The Acrasis kona genome and developmental transcriptomes reveal deep origins of eukaryotic multicellular pathways.</title>
        <authorList>
            <person name="Sheikh S."/>
            <person name="Fu C.-J."/>
            <person name="Brown M.W."/>
            <person name="Baldauf S.L."/>
        </authorList>
    </citation>
    <scope>NUCLEOTIDE SEQUENCE [LARGE SCALE GENOMIC DNA]</scope>
    <source>
        <strain evidence="1 2">ATCC MYA-3509</strain>
    </source>
</reference>
<evidence type="ECO:0000313" key="1">
    <source>
        <dbReference type="EMBL" id="KAL0480421.1"/>
    </source>
</evidence>
<dbReference type="Proteomes" id="UP001431209">
    <property type="component" value="Unassembled WGS sequence"/>
</dbReference>
<evidence type="ECO:0000313" key="2">
    <source>
        <dbReference type="Proteomes" id="UP001431209"/>
    </source>
</evidence>
<dbReference type="EMBL" id="JAOPGA020000657">
    <property type="protein sequence ID" value="KAL0480421.1"/>
    <property type="molecule type" value="Genomic_DNA"/>
</dbReference>
<accession>A0AAW2YTY8</accession>
<keyword evidence="2" id="KW-1185">Reference proteome</keyword>
<organism evidence="1 2">
    <name type="scientific">Acrasis kona</name>
    <dbReference type="NCBI Taxonomy" id="1008807"/>
    <lineage>
        <taxon>Eukaryota</taxon>
        <taxon>Discoba</taxon>
        <taxon>Heterolobosea</taxon>
        <taxon>Tetramitia</taxon>
        <taxon>Eutetramitia</taxon>
        <taxon>Acrasidae</taxon>
        <taxon>Acrasis</taxon>
    </lineage>
</organism>
<protein>
    <submittedName>
        <fullName evidence="1">Uncharacterized protein</fullName>
    </submittedName>
</protein>
<proteinExistence type="predicted"/>